<accession>A0AAN7PBK4</accession>
<organism evidence="1 2">
    <name type="scientific">Mycteria americana</name>
    <name type="common">Wood stork</name>
    <dbReference type="NCBI Taxonomy" id="33587"/>
    <lineage>
        <taxon>Eukaryota</taxon>
        <taxon>Metazoa</taxon>
        <taxon>Chordata</taxon>
        <taxon>Craniata</taxon>
        <taxon>Vertebrata</taxon>
        <taxon>Euteleostomi</taxon>
        <taxon>Archelosauria</taxon>
        <taxon>Archosauria</taxon>
        <taxon>Dinosauria</taxon>
        <taxon>Saurischia</taxon>
        <taxon>Theropoda</taxon>
        <taxon>Coelurosauria</taxon>
        <taxon>Aves</taxon>
        <taxon>Neognathae</taxon>
        <taxon>Neoaves</taxon>
        <taxon>Aequornithes</taxon>
        <taxon>Ciconiiformes</taxon>
        <taxon>Ciconiidae</taxon>
        <taxon>Mycteria</taxon>
    </lineage>
</organism>
<reference evidence="1 2" key="1">
    <citation type="journal article" date="2023" name="J. Hered.">
        <title>Chromosome-level genome of the wood stork (Mycteria americana) provides insight into avian chromosome evolution.</title>
        <authorList>
            <person name="Flamio R. Jr."/>
            <person name="Ramstad K.M."/>
        </authorList>
    </citation>
    <scope>NUCLEOTIDE SEQUENCE [LARGE SCALE GENOMIC DNA]</scope>
    <source>
        <strain evidence="1">JAX WOST 10</strain>
    </source>
</reference>
<keyword evidence="2" id="KW-1185">Reference proteome</keyword>
<name>A0AAN7PBK4_MYCAM</name>
<comment type="caution">
    <text evidence="1">The sequence shown here is derived from an EMBL/GenBank/DDBJ whole genome shotgun (WGS) entry which is preliminary data.</text>
</comment>
<evidence type="ECO:0000313" key="2">
    <source>
        <dbReference type="Proteomes" id="UP001333110"/>
    </source>
</evidence>
<sequence length="203" mass="22750">MVLGNQLWVVLLEMGFGPDDLRRPLQASTTLPVVSSHSSFTRKHNPLTTAHLLKAWRLCAKQEAQGTPCSLTVAELHPPSEALIVKGQLFSGSLCGSSRYPQFPQRVPMSPPTIPDKVPKNSRRDVKQNTFNFNLENVLMAKQSQFPQPLLIRLLLQTLHQLRCPSLDTLQHLSVFLVVRGPKLNTVFENSQNHTTENNEKQG</sequence>
<dbReference type="EMBL" id="JAUNZN010000002">
    <property type="protein sequence ID" value="KAK4828160.1"/>
    <property type="molecule type" value="Genomic_DNA"/>
</dbReference>
<gene>
    <name evidence="1" type="ORF">QYF61_024075</name>
</gene>
<proteinExistence type="predicted"/>
<evidence type="ECO:0000313" key="1">
    <source>
        <dbReference type="EMBL" id="KAK4828160.1"/>
    </source>
</evidence>
<dbReference type="Proteomes" id="UP001333110">
    <property type="component" value="Unassembled WGS sequence"/>
</dbReference>
<protein>
    <submittedName>
        <fullName evidence="1">Uncharacterized protein</fullName>
    </submittedName>
</protein>
<dbReference type="AlphaFoldDB" id="A0AAN7PBK4"/>